<keyword evidence="1" id="KW-0732">Signal</keyword>
<accession>A0A8J3FUU3</accession>
<dbReference type="Proteomes" id="UP000637578">
    <property type="component" value="Unassembled WGS sequence"/>
</dbReference>
<dbReference type="PROSITE" id="PS51257">
    <property type="entry name" value="PROKAR_LIPOPROTEIN"/>
    <property type="match status" value="1"/>
</dbReference>
<comment type="caution">
    <text evidence="2">The sequence shown here is derived from an EMBL/GenBank/DDBJ whole genome shotgun (WGS) entry which is preliminary data.</text>
</comment>
<reference evidence="2" key="1">
    <citation type="journal article" date="2014" name="Int. J. Syst. Evol. Microbiol.">
        <title>Complete genome sequence of Corynebacterium casei LMG S-19264T (=DSM 44701T), isolated from a smear-ripened cheese.</title>
        <authorList>
            <consortium name="US DOE Joint Genome Institute (JGI-PGF)"/>
            <person name="Walter F."/>
            <person name="Albersmeier A."/>
            <person name="Kalinowski J."/>
            <person name="Ruckert C."/>
        </authorList>
    </citation>
    <scope>NUCLEOTIDE SEQUENCE</scope>
    <source>
        <strain evidence="2">CGMCC 4.5737</strain>
    </source>
</reference>
<reference evidence="2" key="2">
    <citation type="submission" date="2020-09" db="EMBL/GenBank/DDBJ databases">
        <authorList>
            <person name="Sun Q."/>
            <person name="Zhou Y."/>
        </authorList>
    </citation>
    <scope>NUCLEOTIDE SEQUENCE</scope>
    <source>
        <strain evidence="2">CGMCC 4.5737</strain>
    </source>
</reference>
<evidence type="ECO:0000313" key="2">
    <source>
        <dbReference type="EMBL" id="GGM62026.1"/>
    </source>
</evidence>
<dbReference type="NCBIfam" id="TIGR02122">
    <property type="entry name" value="TRAP_TAXI"/>
    <property type="match status" value="1"/>
</dbReference>
<gene>
    <name evidence="2" type="ORF">GCM10012275_36140</name>
</gene>
<dbReference type="EMBL" id="BMMK01000016">
    <property type="protein sequence ID" value="GGM62026.1"/>
    <property type="molecule type" value="Genomic_DNA"/>
</dbReference>
<organism evidence="2 3">
    <name type="scientific">Longimycelium tulufanense</name>
    <dbReference type="NCBI Taxonomy" id="907463"/>
    <lineage>
        <taxon>Bacteria</taxon>
        <taxon>Bacillati</taxon>
        <taxon>Actinomycetota</taxon>
        <taxon>Actinomycetes</taxon>
        <taxon>Pseudonocardiales</taxon>
        <taxon>Pseudonocardiaceae</taxon>
        <taxon>Longimycelium</taxon>
    </lineage>
</organism>
<evidence type="ECO:0000313" key="3">
    <source>
        <dbReference type="Proteomes" id="UP000637578"/>
    </source>
</evidence>
<evidence type="ECO:0000256" key="1">
    <source>
        <dbReference type="SAM" id="SignalP"/>
    </source>
</evidence>
<protein>
    <submittedName>
        <fullName evidence="2">C4-dicarboxylate ABC transporter substrate-binding protein</fullName>
    </submittedName>
</protein>
<dbReference type="PANTHER" id="PTHR42941">
    <property type="entry name" value="SLL1037 PROTEIN"/>
    <property type="match status" value="1"/>
</dbReference>
<dbReference type="InterPro" id="IPR011852">
    <property type="entry name" value="TRAP_TAXI"/>
</dbReference>
<name>A0A8J3FUU3_9PSEU</name>
<feature type="signal peptide" evidence="1">
    <location>
        <begin position="1"/>
        <end position="20"/>
    </location>
</feature>
<feature type="chain" id="PRO_5035185561" evidence="1">
    <location>
        <begin position="21"/>
        <end position="312"/>
    </location>
</feature>
<dbReference type="PANTHER" id="PTHR42941:SF1">
    <property type="entry name" value="SLL1037 PROTEIN"/>
    <property type="match status" value="1"/>
</dbReference>
<proteinExistence type="predicted"/>
<sequence length="312" mass="33448">MPPIRRRAALALLGALPLLAAGCSGPSFPGLRLRVATGGTDGVYHALGQVMADAWHEQLDVPRPEVLVTAGSVANVSLVRERTAHVGFSQVDAAVEPTGDPTPLRALARMHDDYMHVVVRADADVHRLADLRGLRVSVGAVESGVQLIAHRLLAVAGLDPGRDLALRRYGINDSVRQMLSGGIDAFFWSGGLPTSGVRTLSEEMAVRLLDLGELLPALRRDHQVYDKGTIPASTYRAQEPVTALVVRNFLVVRENMDDELAEALTRGLFAALPRLTEANPAARTIGLRAAIGTAPVALHPGAERYYRSAKLH</sequence>
<dbReference type="SUPFAM" id="SSF53850">
    <property type="entry name" value="Periplasmic binding protein-like II"/>
    <property type="match status" value="1"/>
</dbReference>
<keyword evidence="3" id="KW-1185">Reference proteome</keyword>
<dbReference type="RefSeq" id="WP_229686478.1">
    <property type="nucleotide sequence ID" value="NZ_BMMK01000016.1"/>
</dbReference>
<dbReference type="Pfam" id="PF16868">
    <property type="entry name" value="NMT1_3"/>
    <property type="match status" value="1"/>
</dbReference>
<dbReference type="AlphaFoldDB" id="A0A8J3FUU3"/>
<dbReference type="Gene3D" id="3.40.190.10">
    <property type="entry name" value="Periplasmic binding protein-like II"/>
    <property type="match status" value="2"/>
</dbReference>